<reference evidence="2 3" key="1">
    <citation type="submission" date="2011-09" db="EMBL/GenBank/DDBJ databases">
        <title>The draft genome of Treponema saccharophilum DSM 2985.</title>
        <authorList>
            <consortium name="US DOE Joint Genome Institute (JGI-PGF)"/>
            <person name="Lucas S."/>
            <person name="Copeland A."/>
            <person name="Lapidus A."/>
            <person name="Glavina del Rio T."/>
            <person name="Dalin E."/>
            <person name="Tice H."/>
            <person name="Bruce D."/>
            <person name="Goodwin L."/>
            <person name="Pitluck S."/>
            <person name="Peters L."/>
            <person name="Kyrpides N."/>
            <person name="Mavromatis K."/>
            <person name="Ivanova N."/>
            <person name="Markowitz V."/>
            <person name="Cheng J.-F."/>
            <person name="Hugenholtz P."/>
            <person name="Woyke T."/>
            <person name="Wu D."/>
            <person name="Gronow S."/>
            <person name="Wellnitz S."/>
            <person name="Brambilla E."/>
            <person name="Klenk H.-P."/>
            <person name="Eisen J.A."/>
        </authorList>
    </citation>
    <scope>NUCLEOTIDE SEQUENCE [LARGE SCALE GENOMIC DNA]</scope>
    <source>
        <strain evidence="2 3">DSM 2985</strain>
    </source>
</reference>
<feature type="chain" id="PRO_5003608759" evidence="1">
    <location>
        <begin position="22"/>
        <end position="500"/>
    </location>
</feature>
<keyword evidence="3" id="KW-1185">Reference proteome</keyword>
<evidence type="ECO:0000313" key="2">
    <source>
        <dbReference type="EMBL" id="EIC01795.1"/>
    </source>
</evidence>
<sequence length="500" mass="54506">MRKNAVLATAALLLAGSIASAEVKTSITVLQGWDVVGYRQSGADDEDRAFVATDAALRGAKGPYAAEYDGLTWFGRPTDKNRYSGVSVKTDTFGVDASFKTNWNAFSMNGYSGWAKWGGLYVGFAGNGLGRFSDITDHVYGISGFFPDGDSFFQWKVLNGGKAVKKDHDDYKYNTYNILNLGVPLENRDGGHQLGIKYTYKNLTLAAVTCNDLASRITDDETKTDIKKANALYGLSAPTDLNFQANYDFGIAKTSLTFKMRTVSETAENLVQGSATNGLNIASDPLNIAFALAASSDKLVKNLRLGMCYTVTGFNAANANEYEVKTDDNRNGLFGEAGESALFDNEYWGQALNLGASYKLTKKDTITVASTTTMINMSDYMKAVSNLNKYGWAPFISEDALVTYQHQFNDRMTGEVQFEFVDYNLNSGTGGKAEAEFILFPSATFKPTKGANVNVGLKMKVENLSSDPVGKWGTEKNETISYVYPKTFSVTIPVTLTISF</sequence>
<dbReference type="RefSeq" id="WP_002704582.1">
    <property type="nucleotide sequence ID" value="NZ_AGRW01000047.1"/>
</dbReference>
<dbReference type="Proteomes" id="UP000003571">
    <property type="component" value="Unassembled WGS sequence"/>
</dbReference>
<dbReference type="PATRIC" id="fig|907348.3.peg.1653"/>
<organism evidence="2 3">
    <name type="scientific">Treponema saccharophilum DSM 2985</name>
    <dbReference type="NCBI Taxonomy" id="907348"/>
    <lineage>
        <taxon>Bacteria</taxon>
        <taxon>Pseudomonadati</taxon>
        <taxon>Spirochaetota</taxon>
        <taxon>Spirochaetia</taxon>
        <taxon>Spirochaetales</taxon>
        <taxon>Treponemataceae</taxon>
        <taxon>Treponema</taxon>
    </lineage>
</organism>
<keyword evidence="1" id="KW-0732">Signal</keyword>
<comment type="caution">
    <text evidence="2">The sequence shown here is derived from an EMBL/GenBank/DDBJ whole genome shotgun (WGS) entry which is preliminary data.</text>
</comment>
<evidence type="ECO:0000256" key="1">
    <source>
        <dbReference type="SAM" id="SignalP"/>
    </source>
</evidence>
<accession>H7EL70</accession>
<name>H7EL70_9SPIR</name>
<feature type="signal peptide" evidence="1">
    <location>
        <begin position="1"/>
        <end position="21"/>
    </location>
</feature>
<dbReference type="STRING" id="907348.TresaDRAFT_1084"/>
<proteinExistence type="predicted"/>
<protein>
    <submittedName>
        <fullName evidence="2">Uncharacterized protein</fullName>
    </submittedName>
</protein>
<evidence type="ECO:0000313" key="3">
    <source>
        <dbReference type="Proteomes" id="UP000003571"/>
    </source>
</evidence>
<gene>
    <name evidence="2" type="ORF">TresaDRAFT_1084</name>
</gene>
<dbReference type="EMBL" id="AGRW01000047">
    <property type="protein sequence ID" value="EIC01795.1"/>
    <property type="molecule type" value="Genomic_DNA"/>
</dbReference>
<dbReference type="AlphaFoldDB" id="H7EL70"/>